<reference evidence="1 2" key="1">
    <citation type="journal article" date="2014" name="PLoS ONE">
        <title>De novo Genome Assembly of the Fungal Plant Pathogen Pyrenophora semeniperda.</title>
        <authorList>
            <person name="Soliai M.M."/>
            <person name="Meyer S.E."/>
            <person name="Udall J.A."/>
            <person name="Elzinga D.E."/>
            <person name="Hermansen R.A."/>
            <person name="Bodily P.M."/>
            <person name="Hart A.A."/>
            <person name="Coleman C.E."/>
        </authorList>
    </citation>
    <scope>NUCLEOTIDE SEQUENCE [LARGE SCALE GENOMIC DNA]</scope>
    <source>
        <strain evidence="1 2">CCB06</strain>
        <tissue evidence="1">Mycelium</tissue>
    </source>
</reference>
<keyword evidence="2" id="KW-1185">Reference proteome</keyword>
<protein>
    <submittedName>
        <fullName evidence="1">Uncharacterized protein</fullName>
    </submittedName>
</protein>
<evidence type="ECO:0000313" key="1">
    <source>
        <dbReference type="EMBL" id="RMZ74146.1"/>
    </source>
</evidence>
<accession>A0A3M7MHX7</accession>
<dbReference type="EMBL" id="KE747843">
    <property type="protein sequence ID" value="RMZ74146.1"/>
    <property type="molecule type" value="Genomic_DNA"/>
</dbReference>
<name>A0A3M7MHX7_9PLEO</name>
<dbReference type="Proteomes" id="UP000265663">
    <property type="component" value="Unassembled WGS sequence"/>
</dbReference>
<organism evidence="1 2">
    <name type="scientific">Pyrenophora seminiperda CCB06</name>
    <dbReference type="NCBI Taxonomy" id="1302712"/>
    <lineage>
        <taxon>Eukaryota</taxon>
        <taxon>Fungi</taxon>
        <taxon>Dikarya</taxon>
        <taxon>Ascomycota</taxon>
        <taxon>Pezizomycotina</taxon>
        <taxon>Dothideomycetes</taxon>
        <taxon>Pleosporomycetidae</taxon>
        <taxon>Pleosporales</taxon>
        <taxon>Pleosporineae</taxon>
        <taxon>Pleosporaceae</taxon>
        <taxon>Pyrenophora</taxon>
    </lineage>
</organism>
<proteinExistence type="predicted"/>
<sequence length="58" mass="6664">MDGLFLFHRDAHKSVGITRYAAWLISKHEVTKYPIYTPFSMLLNEPVEHCTSSANLLL</sequence>
<evidence type="ECO:0000313" key="2">
    <source>
        <dbReference type="Proteomes" id="UP000265663"/>
    </source>
</evidence>
<gene>
    <name evidence="1" type="ORF">GMOD_00005005</name>
</gene>
<dbReference type="AlphaFoldDB" id="A0A3M7MHX7"/>